<evidence type="ECO:0000256" key="4">
    <source>
        <dbReference type="PIRSR" id="PIRSR000350-3"/>
    </source>
</evidence>
<gene>
    <name evidence="8" type="ORF">SAMN05216275_108227</name>
</gene>
<dbReference type="PRINTS" id="PR00411">
    <property type="entry name" value="PNDRDTASEI"/>
</dbReference>
<evidence type="ECO:0000313" key="8">
    <source>
        <dbReference type="EMBL" id="SFJ39511.1"/>
    </source>
</evidence>
<name>A0A1I3R212_9ACTN</name>
<evidence type="ECO:0000256" key="1">
    <source>
        <dbReference type="ARBA" id="ARBA00007532"/>
    </source>
</evidence>
<dbReference type="GO" id="GO:0050660">
    <property type="term" value="F:flavin adenine dinucleotide binding"/>
    <property type="evidence" value="ECO:0007669"/>
    <property type="project" value="TreeGrafter"/>
</dbReference>
<organism evidence="8 9">
    <name type="scientific">Streptosporangium canum</name>
    <dbReference type="NCBI Taxonomy" id="324952"/>
    <lineage>
        <taxon>Bacteria</taxon>
        <taxon>Bacillati</taxon>
        <taxon>Actinomycetota</taxon>
        <taxon>Actinomycetes</taxon>
        <taxon>Streptosporangiales</taxon>
        <taxon>Streptosporangiaceae</taxon>
        <taxon>Streptosporangium</taxon>
    </lineage>
</organism>
<dbReference type="Gene3D" id="3.50.50.60">
    <property type="entry name" value="FAD/NAD(P)-binding domain"/>
    <property type="match status" value="2"/>
</dbReference>
<comment type="similarity">
    <text evidence="1">Belongs to the class-I pyridine nucleotide-disulfide oxidoreductase family.</text>
</comment>
<dbReference type="AlphaFoldDB" id="A0A1I3R212"/>
<accession>A0A1I3R212</accession>
<keyword evidence="3 4" id="KW-0274">FAD</keyword>
<keyword evidence="4" id="KW-0547">Nucleotide-binding</keyword>
<dbReference type="Pfam" id="PF07992">
    <property type="entry name" value="Pyr_redox_2"/>
    <property type="match status" value="1"/>
</dbReference>
<evidence type="ECO:0000256" key="2">
    <source>
        <dbReference type="ARBA" id="ARBA00022630"/>
    </source>
</evidence>
<feature type="binding site" evidence="4">
    <location>
        <position position="310"/>
    </location>
    <ligand>
        <name>FAD</name>
        <dbReference type="ChEBI" id="CHEBI:57692"/>
    </ligand>
</feature>
<dbReference type="GeneID" id="96298753"/>
<feature type="domain" description="FAD/NAD(P)-binding" evidence="7">
    <location>
        <begin position="5"/>
        <end position="317"/>
    </location>
</feature>
<evidence type="ECO:0000259" key="7">
    <source>
        <dbReference type="Pfam" id="PF07992"/>
    </source>
</evidence>
<dbReference type="InterPro" id="IPR001100">
    <property type="entry name" value="Pyr_nuc-diS_OxRdtase"/>
</dbReference>
<feature type="binding site" evidence="4">
    <location>
        <position position="111"/>
    </location>
    <ligand>
        <name>FAD</name>
        <dbReference type="ChEBI" id="CHEBI:57692"/>
    </ligand>
</feature>
<dbReference type="PANTHER" id="PTHR43014:SF2">
    <property type="entry name" value="MERCURIC REDUCTASE"/>
    <property type="match status" value="1"/>
</dbReference>
<dbReference type="GO" id="GO:0003955">
    <property type="term" value="F:NAD(P)H dehydrogenase (quinone) activity"/>
    <property type="evidence" value="ECO:0007669"/>
    <property type="project" value="TreeGrafter"/>
</dbReference>
<keyword evidence="9" id="KW-1185">Reference proteome</keyword>
<dbReference type="EMBL" id="FOQY01000008">
    <property type="protein sequence ID" value="SFJ39511.1"/>
    <property type="molecule type" value="Genomic_DNA"/>
</dbReference>
<dbReference type="PRINTS" id="PR00368">
    <property type="entry name" value="FADPNR"/>
</dbReference>
<evidence type="ECO:0000256" key="3">
    <source>
        <dbReference type="ARBA" id="ARBA00022827"/>
    </source>
</evidence>
<dbReference type="Proteomes" id="UP000199111">
    <property type="component" value="Unassembled WGS sequence"/>
</dbReference>
<evidence type="ECO:0000259" key="6">
    <source>
        <dbReference type="Pfam" id="PF02852"/>
    </source>
</evidence>
<keyword evidence="4" id="KW-0520">NAD</keyword>
<dbReference type="InterPro" id="IPR016156">
    <property type="entry name" value="FAD/NAD-linked_Rdtase_dimer_sf"/>
</dbReference>
<feature type="binding site" evidence="4">
    <location>
        <begin position="141"/>
        <end position="143"/>
    </location>
    <ligand>
        <name>FAD</name>
        <dbReference type="ChEBI" id="CHEBI:57692"/>
    </ligand>
</feature>
<feature type="binding site" evidence="4">
    <location>
        <position position="51"/>
    </location>
    <ligand>
        <name>FAD</name>
        <dbReference type="ChEBI" id="CHEBI:57692"/>
    </ligand>
</feature>
<feature type="binding site" evidence="4">
    <location>
        <begin position="178"/>
        <end position="185"/>
    </location>
    <ligand>
        <name>NAD(+)</name>
        <dbReference type="ChEBI" id="CHEBI:57540"/>
    </ligand>
</feature>
<dbReference type="SUPFAM" id="SSF51905">
    <property type="entry name" value="FAD/NAD(P)-binding domain"/>
    <property type="match status" value="1"/>
</dbReference>
<feature type="binding site" evidence="4">
    <location>
        <position position="268"/>
    </location>
    <ligand>
        <name>NAD(+)</name>
        <dbReference type="ChEBI" id="CHEBI:57540"/>
    </ligand>
</feature>
<evidence type="ECO:0000313" key="9">
    <source>
        <dbReference type="Proteomes" id="UP000199111"/>
    </source>
</evidence>
<feature type="domain" description="Pyridine nucleotide-disulphide oxidoreductase dimerisation" evidence="6">
    <location>
        <begin position="356"/>
        <end position="461"/>
    </location>
</feature>
<reference evidence="9" key="1">
    <citation type="submission" date="2016-10" db="EMBL/GenBank/DDBJ databases">
        <authorList>
            <person name="Varghese N."/>
            <person name="Submissions S."/>
        </authorList>
    </citation>
    <scope>NUCLEOTIDE SEQUENCE [LARGE SCALE GENOMIC DNA]</scope>
    <source>
        <strain evidence="9">CGMCC 4.2126</strain>
    </source>
</reference>
<dbReference type="InterPro" id="IPR004099">
    <property type="entry name" value="Pyr_nucl-diS_OxRdtase_dimer"/>
</dbReference>
<feature type="disulfide bond" description="Redox-active" evidence="5">
    <location>
        <begin position="42"/>
        <end position="47"/>
    </location>
</feature>
<sequence>MSDEFDVIVIGAGPAGENVVARAARGGLSAAVVEEERAGGECAYWACIPSKALLRPVELAADVGRVPGLALRPIDVDAVLARRDEAVSHLDDGRQVQWIKDVPAEFFRGRGRLRGPRQVEVTASDGSTRLLRARHAVVLATGSRPVIPPIPGLAEASPWTSREATGVRAVPRRLAVLGGGVVACEMAQALHGLGAEETTMLVRGHALLGRMEPFAGELLAASLRDGGVRVRTGAQVTGVERREPGGPVTVHLAEGAPVEADELLVATGRRPATGDLGLGAVGLPDTDPVRVDDSMRATGVADGWLYAVGDVNGRNLLTHMGKYQARVCGDVIAARARGERDDLPAMRDAADGYGAPQVVFTDPQVCAVGRTEAAARAEGFDVRVIEYDLGAVSGAYLLGDGYRGRAKAVVDEDRRVLLGVTFAGPDVAELLHSATVAVTAEVTLDRLWHAVPSFPTVSEVWLRLLEEYGL</sequence>
<dbReference type="RefSeq" id="WP_218158716.1">
    <property type="nucleotide sequence ID" value="NZ_FOQY01000008.1"/>
</dbReference>
<evidence type="ECO:0000256" key="5">
    <source>
        <dbReference type="PIRSR" id="PIRSR000350-4"/>
    </source>
</evidence>
<dbReference type="SUPFAM" id="SSF55424">
    <property type="entry name" value="FAD/NAD-linked reductases, dimerisation (C-terminal) domain"/>
    <property type="match status" value="1"/>
</dbReference>
<dbReference type="PIRSF" id="PIRSF000350">
    <property type="entry name" value="Mercury_reductase_MerA"/>
    <property type="match status" value="1"/>
</dbReference>
<dbReference type="PANTHER" id="PTHR43014">
    <property type="entry name" value="MERCURIC REDUCTASE"/>
    <property type="match status" value="1"/>
</dbReference>
<proteinExistence type="inferred from homology"/>
<dbReference type="InterPro" id="IPR023753">
    <property type="entry name" value="FAD/NAD-binding_dom"/>
</dbReference>
<dbReference type="Pfam" id="PF02852">
    <property type="entry name" value="Pyr_redox_dim"/>
    <property type="match status" value="1"/>
</dbReference>
<protein>
    <submittedName>
        <fullName evidence="8">Dihydrolipoamide dehydrogenase</fullName>
    </submittedName>
</protein>
<dbReference type="Gene3D" id="3.30.390.30">
    <property type="match status" value="1"/>
</dbReference>
<keyword evidence="2" id="KW-0285">Flavoprotein</keyword>
<dbReference type="InterPro" id="IPR036188">
    <property type="entry name" value="FAD/NAD-bd_sf"/>
</dbReference>
<comment type="cofactor">
    <cofactor evidence="4">
        <name>FAD</name>
        <dbReference type="ChEBI" id="CHEBI:57692"/>
    </cofactor>
    <text evidence="4">Binds 1 FAD per subunit.</text>
</comment>